<feature type="chain" id="PRO_5020545226" evidence="1">
    <location>
        <begin position="21"/>
        <end position="294"/>
    </location>
</feature>
<evidence type="ECO:0000313" key="2">
    <source>
        <dbReference type="EMBL" id="RYN61648.1"/>
    </source>
</evidence>
<dbReference type="InterPro" id="IPR038883">
    <property type="entry name" value="AN11006-like"/>
</dbReference>
<dbReference type="AlphaFoldDB" id="A0A4Q4MYI4"/>
<organism evidence="2 3">
    <name type="scientific">Alternaria alternata</name>
    <name type="common">Alternaria rot fungus</name>
    <name type="synonym">Torula alternata</name>
    <dbReference type="NCBI Taxonomy" id="5599"/>
    <lineage>
        <taxon>Eukaryota</taxon>
        <taxon>Fungi</taxon>
        <taxon>Dikarya</taxon>
        <taxon>Ascomycota</taxon>
        <taxon>Pezizomycotina</taxon>
        <taxon>Dothideomycetes</taxon>
        <taxon>Pleosporomycetidae</taxon>
        <taxon>Pleosporales</taxon>
        <taxon>Pleosporineae</taxon>
        <taxon>Pleosporaceae</taxon>
        <taxon>Alternaria</taxon>
        <taxon>Alternaria sect. Alternaria</taxon>
        <taxon>Alternaria alternata complex</taxon>
    </lineage>
</organism>
<evidence type="ECO:0000313" key="3">
    <source>
        <dbReference type="Proteomes" id="UP000291422"/>
    </source>
</evidence>
<feature type="signal peptide" evidence="1">
    <location>
        <begin position="1"/>
        <end position="20"/>
    </location>
</feature>
<evidence type="ECO:0000256" key="1">
    <source>
        <dbReference type="SAM" id="SignalP"/>
    </source>
</evidence>
<dbReference type="PANTHER" id="PTHR42085:SF2">
    <property type="entry name" value="F-BOX DOMAIN-CONTAINING PROTEIN"/>
    <property type="match status" value="1"/>
</dbReference>
<dbReference type="PANTHER" id="PTHR42085">
    <property type="entry name" value="F-BOX DOMAIN-CONTAINING PROTEIN"/>
    <property type="match status" value="1"/>
</dbReference>
<keyword evidence="1" id="KW-0732">Signal</keyword>
<accession>A0A4Q4MYI4</accession>
<comment type="caution">
    <text evidence="2">The sequence shown here is derived from an EMBL/GenBank/DDBJ whole genome shotgun (WGS) entry which is preliminary data.</text>
</comment>
<protein>
    <submittedName>
        <fullName evidence="2">Uncharacterized protein</fullName>
    </submittedName>
</protein>
<dbReference type="Proteomes" id="UP000291422">
    <property type="component" value="Unassembled WGS sequence"/>
</dbReference>
<name>A0A4Q4MYI4_ALTAL</name>
<sequence length="294" mass="33127">MFPFLLSPITNLVPWSGCLAILNSFMACNRILAVSCGPKFLDFPAEIRNQVYGYLCRSATPIRLYFYQDPDSHISTPVIPFASNVTIPVAFFMTCRQLNAEASSVFYSENIFLLNRRTRFASLMKPCFISALVKFLDAVGSRAAFIRSVVFETFHLYNSVFLRTHREKANQFLSSTTNILEVTVLLRQAWKQGLNLKVNLLDVADVEEERAVYWVQNPDLVRTTTVVAIINSLLHEQLSLNQYHDSVRAIAIRLDGSGGFIGLADNIHITSPLPSHPPTIVEFKARDCGKVLEF</sequence>
<proteinExistence type="predicted"/>
<reference evidence="3" key="1">
    <citation type="journal article" date="2019" name="bioRxiv">
        <title>Genomics, evolutionary history and diagnostics of the Alternaria alternata species group including apple and Asian pear pathotypes.</title>
        <authorList>
            <person name="Armitage A.D."/>
            <person name="Cockerton H.M."/>
            <person name="Sreenivasaprasad S."/>
            <person name="Woodhall J.W."/>
            <person name="Lane C.R."/>
            <person name="Harrison R.J."/>
            <person name="Clarkson J.P."/>
        </authorList>
    </citation>
    <scope>NUCLEOTIDE SEQUENCE [LARGE SCALE GENOMIC DNA]</scope>
    <source>
        <strain evidence="3">FERA 1177</strain>
    </source>
</reference>
<gene>
    <name evidence="2" type="ORF">AA0117_g12944</name>
</gene>
<dbReference type="EMBL" id="PDXD01000102">
    <property type="protein sequence ID" value="RYN61648.1"/>
    <property type="molecule type" value="Genomic_DNA"/>
</dbReference>